<accession>A0AAD8RI95</accession>
<dbReference type="InterPro" id="IPR001810">
    <property type="entry name" value="F-box_dom"/>
</dbReference>
<dbReference type="PANTHER" id="PTHR34709">
    <property type="entry name" value="OS10G0396666 PROTEIN"/>
    <property type="match status" value="1"/>
</dbReference>
<evidence type="ECO:0000259" key="2">
    <source>
        <dbReference type="Pfam" id="PF00646"/>
    </source>
</evidence>
<dbReference type="InterPro" id="IPR036047">
    <property type="entry name" value="F-box-like_dom_sf"/>
</dbReference>
<comment type="caution">
    <text evidence="3">The sequence shown here is derived from an EMBL/GenBank/DDBJ whole genome shotgun (WGS) entry which is preliminary data.</text>
</comment>
<dbReference type="PANTHER" id="PTHR34709:SF25">
    <property type="entry name" value="OS06G0688400 PROTEIN"/>
    <property type="match status" value="1"/>
</dbReference>
<evidence type="ECO:0000313" key="3">
    <source>
        <dbReference type="EMBL" id="KAK1620129.1"/>
    </source>
</evidence>
<evidence type="ECO:0000256" key="1">
    <source>
        <dbReference type="SAM" id="MobiDB-lite"/>
    </source>
</evidence>
<protein>
    <recommendedName>
        <fullName evidence="2">F-box domain-containing protein</fullName>
    </recommendedName>
</protein>
<dbReference type="AlphaFoldDB" id="A0AAD8RI95"/>
<dbReference type="InterPro" id="IPR055312">
    <property type="entry name" value="FBL15-like"/>
</dbReference>
<sequence length="151" mass="16730">MELRSGRRLRRSPPPPPPPPPMDLISSLPDEMLLLILARLRCFRAAVQTSVLSRRWRGLWIGLTDLTFRGLGPAKIEALLRRLAASPEVVSTLDISLSWTQDTASVNSLLRAAFWLSPEQLVFAFKQTHIAYHITTATSSCLASATPPRSS</sequence>
<dbReference type="Proteomes" id="UP001231189">
    <property type="component" value="Unassembled WGS sequence"/>
</dbReference>
<reference evidence="3" key="1">
    <citation type="submission" date="2023-07" db="EMBL/GenBank/DDBJ databases">
        <title>A chromosome-level genome assembly of Lolium multiflorum.</title>
        <authorList>
            <person name="Chen Y."/>
            <person name="Copetti D."/>
            <person name="Kolliker R."/>
            <person name="Studer B."/>
        </authorList>
    </citation>
    <scope>NUCLEOTIDE SEQUENCE</scope>
    <source>
        <strain evidence="3">02402/16</strain>
        <tissue evidence="3">Leaf</tissue>
    </source>
</reference>
<feature type="domain" description="F-box" evidence="2">
    <location>
        <begin position="25"/>
        <end position="60"/>
    </location>
</feature>
<organism evidence="3 4">
    <name type="scientific">Lolium multiflorum</name>
    <name type="common">Italian ryegrass</name>
    <name type="synonym">Lolium perenne subsp. multiflorum</name>
    <dbReference type="NCBI Taxonomy" id="4521"/>
    <lineage>
        <taxon>Eukaryota</taxon>
        <taxon>Viridiplantae</taxon>
        <taxon>Streptophyta</taxon>
        <taxon>Embryophyta</taxon>
        <taxon>Tracheophyta</taxon>
        <taxon>Spermatophyta</taxon>
        <taxon>Magnoliopsida</taxon>
        <taxon>Liliopsida</taxon>
        <taxon>Poales</taxon>
        <taxon>Poaceae</taxon>
        <taxon>BOP clade</taxon>
        <taxon>Pooideae</taxon>
        <taxon>Poodae</taxon>
        <taxon>Poeae</taxon>
        <taxon>Poeae Chloroplast Group 2 (Poeae type)</taxon>
        <taxon>Loliodinae</taxon>
        <taxon>Loliinae</taxon>
        <taxon>Lolium</taxon>
    </lineage>
</organism>
<feature type="region of interest" description="Disordered" evidence="1">
    <location>
        <begin position="1"/>
        <end position="23"/>
    </location>
</feature>
<keyword evidence="4" id="KW-1185">Reference proteome</keyword>
<feature type="compositionally biased region" description="Pro residues" evidence="1">
    <location>
        <begin position="12"/>
        <end position="22"/>
    </location>
</feature>
<name>A0AAD8RI95_LOLMU</name>
<dbReference type="EMBL" id="JAUUTY010000006">
    <property type="protein sequence ID" value="KAK1620129.1"/>
    <property type="molecule type" value="Genomic_DNA"/>
</dbReference>
<dbReference type="SUPFAM" id="SSF81383">
    <property type="entry name" value="F-box domain"/>
    <property type="match status" value="1"/>
</dbReference>
<feature type="compositionally biased region" description="Basic residues" evidence="1">
    <location>
        <begin position="1"/>
        <end position="11"/>
    </location>
</feature>
<proteinExistence type="predicted"/>
<evidence type="ECO:0000313" key="4">
    <source>
        <dbReference type="Proteomes" id="UP001231189"/>
    </source>
</evidence>
<gene>
    <name evidence="3" type="ORF">QYE76_025646</name>
</gene>
<dbReference type="Pfam" id="PF00646">
    <property type="entry name" value="F-box"/>
    <property type="match status" value="1"/>
</dbReference>